<evidence type="ECO:0000313" key="2">
    <source>
        <dbReference type="EMBL" id="MET3616230.1"/>
    </source>
</evidence>
<feature type="chain" id="PRO_5045846857" evidence="1">
    <location>
        <begin position="24"/>
        <end position="228"/>
    </location>
</feature>
<evidence type="ECO:0000256" key="1">
    <source>
        <dbReference type="SAM" id="SignalP"/>
    </source>
</evidence>
<reference evidence="2 3" key="1">
    <citation type="submission" date="2024-06" db="EMBL/GenBank/DDBJ databases">
        <title>Genomic Encyclopedia of Type Strains, Phase IV (KMG-IV): sequencing the most valuable type-strain genomes for metagenomic binning, comparative biology and taxonomic classification.</title>
        <authorList>
            <person name="Goeker M."/>
        </authorList>
    </citation>
    <scope>NUCLEOTIDE SEQUENCE [LARGE SCALE GENOMIC DNA]</scope>
    <source>
        <strain evidence="2 3">DSM 29780</strain>
    </source>
</reference>
<name>A0ABV2J634_9HYPH</name>
<gene>
    <name evidence="2" type="ORF">ABID16_004579</name>
</gene>
<feature type="signal peptide" evidence="1">
    <location>
        <begin position="1"/>
        <end position="23"/>
    </location>
</feature>
<dbReference type="EMBL" id="JBEPMB010000015">
    <property type="protein sequence ID" value="MET3616230.1"/>
    <property type="molecule type" value="Genomic_DNA"/>
</dbReference>
<comment type="caution">
    <text evidence="2">The sequence shown here is derived from an EMBL/GenBank/DDBJ whole genome shotgun (WGS) entry which is preliminary data.</text>
</comment>
<keyword evidence="3" id="KW-1185">Reference proteome</keyword>
<keyword evidence="1" id="KW-0732">Signal</keyword>
<evidence type="ECO:0000313" key="3">
    <source>
        <dbReference type="Proteomes" id="UP001549047"/>
    </source>
</evidence>
<organism evidence="2 3">
    <name type="scientific">Rhizobium aquaticum</name>
    <dbReference type="NCBI Taxonomy" id="1549636"/>
    <lineage>
        <taxon>Bacteria</taxon>
        <taxon>Pseudomonadati</taxon>
        <taxon>Pseudomonadota</taxon>
        <taxon>Alphaproteobacteria</taxon>
        <taxon>Hyphomicrobiales</taxon>
        <taxon>Rhizobiaceae</taxon>
        <taxon>Rhizobium/Agrobacterium group</taxon>
        <taxon>Rhizobium</taxon>
    </lineage>
</organism>
<dbReference type="RefSeq" id="WP_354558688.1">
    <property type="nucleotide sequence ID" value="NZ_JBEPMB010000015.1"/>
</dbReference>
<accession>A0ABV2J634</accession>
<sequence length="228" mass="24134">MRYSYRLLVLALGLGLHWGHAMAVENASQATPPDAGSTAAPAPAVSLKGFRSAVFGADEAAVRAAITKDFGIAAKDIAKSRNLTDRTDVLTVKVPDIIEGGGLAEVAYVLGYKSHKLIQVTVVWSKATDKDMTAERLLSNGEALRNYFSTAGYVPASIVANAEVKDGILLFRGADSEGKTTALMLHGVKTPATDPKQSAQPFAPDGLLLFYLADPKTPDVFKLPSGQF</sequence>
<protein>
    <submittedName>
        <fullName evidence="2">Uncharacterized protein</fullName>
    </submittedName>
</protein>
<dbReference type="Proteomes" id="UP001549047">
    <property type="component" value="Unassembled WGS sequence"/>
</dbReference>
<proteinExistence type="predicted"/>